<gene>
    <name evidence="2" type="ORF">GSLYS_00021477001</name>
</gene>
<name>A0AAV2IQN4_LYMST</name>
<feature type="chain" id="PRO_5043685244" evidence="1">
    <location>
        <begin position="22"/>
        <end position="218"/>
    </location>
</feature>
<feature type="signal peptide" evidence="1">
    <location>
        <begin position="1"/>
        <end position="21"/>
    </location>
</feature>
<accession>A0AAV2IQN4</accession>
<keyword evidence="1" id="KW-0732">Signal</keyword>
<dbReference type="AlphaFoldDB" id="A0AAV2IQN4"/>
<evidence type="ECO:0000256" key="1">
    <source>
        <dbReference type="SAM" id="SignalP"/>
    </source>
</evidence>
<sequence>MKLVVLFYAATAVALVAPAAATNTDEDYDDPYATFRIRATGHINGIAVRYLTWDQMDDVLTEYSADTVILKLGRKRPNVPSDTTCSICDHGRAALVASCLPNNATTTTAATNSDRVNGSGVLNPDGEIYGRPFKIINTRALTEIKEASQNVVIVQIGFREPVAQSFCPDIPIDTYCPPGHVIFIISCAPGVATRVVNEARRRHDDDSPGYWPRNWILF</sequence>
<evidence type="ECO:0000313" key="3">
    <source>
        <dbReference type="Proteomes" id="UP001497497"/>
    </source>
</evidence>
<dbReference type="Proteomes" id="UP001497497">
    <property type="component" value="Unassembled WGS sequence"/>
</dbReference>
<keyword evidence="3" id="KW-1185">Reference proteome</keyword>
<proteinExistence type="predicted"/>
<dbReference type="EMBL" id="CAXITT010001200">
    <property type="protein sequence ID" value="CAL1548160.1"/>
    <property type="molecule type" value="Genomic_DNA"/>
</dbReference>
<organism evidence="2 3">
    <name type="scientific">Lymnaea stagnalis</name>
    <name type="common">Great pond snail</name>
    <name type="synonym">Helix stagnalis</name>
    <dbReference type="NCBI Taxonomy" id="6523"/>
    <lineage>
        <taxon>Eukaryota</taxon>
        <taxon>Metazoa</taxon>
        <taxon>Spiralia</taxon>
        <taxon>Lophotrochozoa</taxon>
        <taxon>Mollusca</taxon>
        <taxon>Gastropoda</taxon>
        <taxon>Heterobranchia</taxon>
        <taxon>Euthyneura</taxon>
        <taxon>Panpulmonata</taxon>
        <taxon>Hygrophila</taxon>
        <taxon>Lymnaeoidea</taxon>
        <taxon>Lymnaeidae</taxon>
        <taxon>Lymnaea</taxon>
    </lineage>
</organism>
<reference evidence="2 3" key="1">
    <citation type="submission" date="2024-04" db="EMBL/GenBank/DDBJ databases">
        <authorList>
            <consortium name="Genoscope - CEA"/>
            <person name="William W."/>
        </authorList>
    </citation>
    <scope>NUCLEOTIDE SEQUENCE [LARGE SCALE GENOMIC DNA]</scope>
</reference>
<comment type="caution">
    <text evidence="2">The sequence shown here is derived from an EMBL/GenBank/DDBJ whole genome shotgun (WGS) entry which is preliminary data.</text>
</comment>
<evidence type="ECO:0000313" key="2">
    <source>
        <dbReference type="EMBL" id="CAL1548160.1"/>
    </source>
</evidence>
<protein>
    <submittedName>
        <fullName evidence="2">Uncharacterized protein</fullName>
    </submittedName>
</protein>